<dbReference type="InterPro" id="IPR000182">
    <property type="entry name" value="GNAT_dom"/>
</dbReference>
<dbReference type="PANTHER" id="PTHR43792">
    <property type="entry name" value="GNAT FAMILY, PUTATIVE (AFU_ORTHOLOGUE AFUA_3G00765)-RELATED-RELATED"/>
    <property type="match status" value="1"/>
</dbReference>
<name>A0ABY2KP52_9RHOB</name>
<dbReference type="InterPro" id="IPR051531">
    <property type="entry name" value="N-acetyltransferase"/>
</dbReference>
<comment type="caution">
    <text evidence="3">The sequence shown here is derived from an EMBL/GenBank/DDBJ whole genome shotgun (WGS) entry which is preliminary data.</text>
</comment>
<keyword evidence="4" id="KW-1185">Reference proteome</keyword>
<proteinExistence type="predicted"/>
<feature type="region of interest" description="Disordered" evidence="1">
    <location>
        <begin position="147"/>
        <end position="168"/>
    </location>
</feature>
<dbReference type="EMBL" id="RPEM01000003">
    <property type="protein sequence ID" value="TGD44378.1"/>
    <property type="molecule type" value="Genomic_DNA"/>
</dbReference>
<dbReference type="RefSeq" id="WP_135429653.1">
    <property type="nucleotide sequence ID" value="NZ_RPEM01000003.1"/>
</dbReference>
<evidence type="ECO:0000313" key="4">
    <source>
        <dbReference type="Proteomes" id="UP000297741"/>
    </source>
</evidence>
<protein>
    <submittedName>
        <fullName evidence="3">N-acetyltransferase</fullName>
    </submittedName>
</protein>
<evidence type="ECO:0000259" key="2">
    <source>
        <dbReference type="PROSITE" id="PS51186"/>
    </source>
</evidence>
<dbReference type="Proteomes" id="UP000297741">
    <property type="component" value="Unassembled WGS sequence"/>
</dbReference>
<sequence length="168" mass="18250">MTSPVLHTKRLTLRAPVIADFPAYAAFWASDRSAYMGGPKDEAGAWFWFCHDVAQWALLGHGALMVDLTVSGTTVGQVGLNGGPKFPETELGWQVYQGNEGQGYATEAAAALRDWAFASLPVDSLVSYTDPYNAASIRVAKRLGAVPDPEALGQDPDDLVWRHTRRTQ</sequence>
<dbReference type="PANTHER" id="PTHR43792:SF1">
    <property type="entry name" value="N-ACETYLTRANSFERASE DOMAIN-CONTAINING PROTEIN"/>
    <property type="match status" value="1"/>
</dbReference>
<evidence type="ECO:0000256" key="1">
    <source>
        <dbReference type="SAM" id="MobiDB-lite"/>
    </source>
</evidence>
<dbReference type="PROSITE" id="PS51186">
    <property type="entry name" value="GNAT"/>
    <property type="match status" value="1"/>
</dbReference>
<gene>
    <name evidence="3" type="ORF">EEB11_06810</name>
</gene>
<evidence type="ECO:0000313" key="3">
    <source>
        <dbReference type="EMBL" id="TGD44378.1"/>
    </source>
</evidence>
<dbReference type="Gene3D" id="3.40.630.30">
    <property type="match status" value="1"/>
</dbReference>
<dbReference type="InterPro" id="IPR016181">
    <property type="entry name" value="Acyl_CoA_acyltransferase"/>
</dbReference>
<feature type="domain" description="N-acetyltransferase" evidence="2">
    <location>
        <begin position="11"/>
        <end position="166"/>
    </location>
</feature>
<dbReference type="Pfam" id="PF13302">
    <property type="entry name" value="Acetyltransf_3"/>
    <property type="match status" value="1"/>
</dbReference>
<organism evidence="3 4">
    <name type="scientific">Pseudotabrizicola sediminis</name>
    <dbReference type="NCBI Taxonomy" id="2486418"/>
    <lineage>
        <taxon>Bacteria</taxon>
        <taxon>Pseudomonadati</taxon>
        <taxon>Pseudomonadota</taxon>
        <taxon>Alphaproteobacteria</taxon>
        <taxon>Rhodobacterales</taxon>
        <taxon>Paracoccaceae</taxon>
        <taxon>Pseudotabrizicola</taxon>
    </lineage>
</organism>
<dbReference type="SUPFAM" id="SSF55729">
    <property type="entry name" value="Acyl-CoA N-acyltransferases (Nat)"/>
    <property type="match status" value="1"/>
</dbReference>
<reference evidence="3 4" key="1">
    <citation type="submission" date="2018-11" db="EMBL/GenBank/DDBJ databases">
        <title>Tabrizicola sp. isolated from sediment of alpine lake.</title>
        <authorList>
            <person name="Liu Z."/>
        </authorList>
    </citation>
    <scope>NUCLEOTIDE SEQUENCE [LARGE SCALE GENOMIC DNA]</scope>
    <source>
        <strain evidence="3 4">DRYC-M-16</strain>
    </source>
</reference>
<accession>A0ABY2KP52</accession>